<sequence length="124" mass="13329">MTIVNIKVQVQANVAEVPAEGTVRWEPSARRVGPDGALILPVGFPVDLVNGEAVVDVEPSTNVWAWRVTEAFVGRPPRRRLLAVPTEGPVNYTDLLEVDPGTLDVTTLNVSPDPDHPGLYLIGA</sequence>
<reference evidence="1 2" key="1">
    <citation type="submission" date="2018-09" db="EMBL/GenBank/DDBJ databases">
        <authorList>
            <person name="Rimple P.A."/>
            <person name="Stoner T.H."/>
            <person name="Garlena R.A."/>
            <person name="Russell D.A."/>
            <person name="Pope W.H."/>
            <person name="Jacobs-Sera D."/>
            <person name="Hatfull G.F."/>
        </authorList>
    </citation>
    <scope>NUCLEOTIDE SEQUENCE [LARGE SCALE GENOMIC DNA]</scope>
</reference>
<name>A0A3G2KIP2_9CAUD</name>
<protein>
    <submittedName>
        <fullName evidence="1">Uncharacterized protein</fullName>
    </submittedName>
</protein>
<gene>
    <name evidence="1" type="primary">30</name>
    <name evidence="1" type="ORF">PBI_RICHIE_30</name>
</gene>
<dbReference type="GeneID" id="77931619"/>
<dbReference type="EMBL" id="MH834625">
    <property type="protein sequence ID" value="AYN58856.1"/>
    <property type="molecule type" value="Genomic_DNA"/>
</dbReference>
<organism evidence="1 2">
    <name type="scientific">Arthrobacter phage Richie</name>
    <dbReference type="NCBI Taxonomy" id="2419967"/>
    <lineage>
        <taxon>Viruses</taxon>
        <taxon>Duplodnaviria</taxon>
        <taxon>Heunggongvirae</taxon>
        <taxon>Uroviricota</taxon>
        <taxon>Caudoviricetes</taxon>
        <taxon>Richievirus</taxon>
        <taxon>Richievirus richie</taxon>
    </lineage>
</organism>
<dbReference type="RefSeq" id="YP_010655751.1">
    <property type="nucleotide sequence ID" value="NC_070831.1"/>
</dbReference>
<accession>A0A3G2KIP2</accession>
<evidence type="ECO:0000313" key="2">
    <source>
        <dbReference type="Proteomes" id="UP000269345"/>
    </source>
</evidence>
<dbReference type="Proteomes" id="UP000269345">
    <property type="component" value="Segment"/>
</dbReference>
<evidence type="ECO:0000313" key="1">
    <source>
        <dbReference type="EMBL" id="AYN58856.1"/>
    </source>
</evidence>
<dbReference type="KEGG" id="vg:77931619"/>
<proteinExistence type="predicted"/>
<keyword evidence="2" id="KW-1185">Reference proteome</keyword>